<reference evidence="1 2" key="1">
    <citation type="submission" date="2018-12" db="EMBL/GenBank/DDBJ databases">
        <title>Draft genome sequences of Mycolicibacterium peregrinum isolated from a pig with lymphadenitis and from soil on the same Japanese pig farm.</title>
        <authorList>
            <person name="Komatsu T."/>
            <person name="Ohya K."/>
            <person name="Sawai K."/>
            <person name="Odoi J.O."/>
            <person name="Otsu K."/>
            <person name="Ota A."/>
            <person name="Ito T."/>
            <person name="Kawai M."/>
            <person name="Maruyama F."/>
        </authorList>
    </citation>
    <scope>NUCLEOTIDE SEQUENCE [LARGE SCALE GENOMIC DNA]</scope>
    <source>
        <strain evidence="1 2">138</strain>
    </source>
</reference>
<dbReference type="AlphaFoldDB" id="A0A4Z0HQ88"/>
<evidence type="ECO:0000313" key="2">
    <source>
        <dbReference type="Proteomes" id="UP000297792"/>
    </source>
</evidence>
<proteinExistence type="predicted"/>
<evidence type="ECO:0000313" key="1">
    <source>
        <dbReference type="EMBL" id="TGB44148.1"/>
    </source>
</evidence>
<keyword evidence="2" id="KW-1185">Reference proteome</keyword>
<protein>
    <submittedName>
        <fullName evidence="1">Uncharacterized protein</fullName>
    </submittedName>
</protein>
<name>A0A4Z0HQ88_MYCPR</name>
<accession>A0A4Z0HQ88</accession>
<gene>
    <name evidence="1" type="ORF">EJD98_09770</name>
</gene>
<dbReference type="Proteomes" id="UP000297792">
    <property type="component" value="Unassembled WGS sequence"/>
</dbReference>
<dbReference type="RefSeq" id="WP_135359790.1">
    <property type="nucleotide sequence ID" value="NZ_RWJZ01000003.1"/>
</dbReference>
<sequence>MTNPPSTADETTSGEPKQAALELGTTKQWANMHKWLKRGILVCLTALVIEGAFTLPFIMIYYGYPTLGFRDICSELMKVRYNDTSLECKHPYDFPGPPFGSAPEAAGINTALDEWGVQPKPQYPRLGFRELVRIHDERVAREAAEAAHPGATP</sequence>
<comment type="caution">
    <text evidence="1">The sequence shown here is derived from an EMBL/GenBank/DDBJ whole genome shotgun (WGS) entry which is preliminary data.</text>
</comment>
<dbReference type="EMBL" id="RWKA01000004">
    <property type="protein sequence ID" value="TGB44148.1"/>
    <property type="molecule type" value="Genomic_DNA"/>
</dbReference>
<organism evidence="1 2">
    <name type="scientific">Mycolicibacterium peregrinum</name>
    <name type="common">Mycobacterium peregrinum</name>
    <dbReference type="NCBI Taxonomy" id="43304"/>
    <lineage>
        <taxon>Bacteria</taxon>
        <taxon>Bacillati</taxon>
        <taxon>Actinomycetota</taxon>
        <taxon>Actinomycetes</taxon>
        <taxon>Mycobacteriales</taxon>
        <taxon>Mycobacteriaceae</taxon>
        <taxon>Mycolicibacterium</taxon>
    </lineage>
</organism>